<feature type="domain" description="PI31 proteasome regulator N-terminal" evidence="13">
    <location>
        <begin position="23"/>
        <end position="173"/>
    </location>
</feature>
<evidence type="ECO:0000256" key="8">
    <source>
        <dbReference type="ARBA" id="ARBA00022942"/>
    </source>
</evidence>
<keyword evidence="5" id="KW-0963">Cytoplasm</keyword>
<dbReference type="eggNOG" id="KOG4761">
    <property type="taxonomic scope" value="Eukaryota"/>
</dbReference>
<dbReference type="GO" id="GO:0005783">
    <property type="term" value="C:endoplasmic reticulum"/>
    <property type="evidence" value="ECO:0007669"/>
    <property type="project" value="UniProtKB-SubCell"/>
</dbReference>
<dbReference type="PANTHER" id="PTHR13266">
    <property type="entry name" value="PROTEASOME INHIBITOR"/>
    <property type="match status" value="1"/>
</dbReference>
<keyword evidence="4" id="KW-0488">Methylation</keyword>
<evidence type="ECO:0000256" key="1">
    <source>
        <dbReference type="ARBA" id="ARBA00004240"/>
    </source>
</evidence>
<dbReference type="InterPro" id="IPR021625">
    <property type="entry name" value="PI31_Prot_N"/>
</dbReference>
<comment type="subcellular location">
    <subcellularLocation>
        <location evidence="2">Cytoplasm</location>
    </subcellularLocation>
    <subcellularLocation>
        <location evidence="1">Endoplasmic reticulum</location>
    </subcellularLocation>
</comment>
<evidence type="ECO:0000256" key="10">
    <source>
        <dbReference type="ARBA" id="ARBA00024805"/>
    </source>
</evidence>
<reference evidence="14 15" key="1">
    <citation type="journal article" date="2012" name="Science">
        <title>The Paleozoic origin of enzymatic lignin decomposition reconstructed from 31 fungal genomes.</title>
        <authorList>
            <person name="Floudas D."/>
            <person name="Binder M."/>
            <person name="Riley R."/>
            <person name="Barry K."/>
            <person name="Blanchette R.A."/>
            <person name="Henrissat B."/>
            <person name="Martinez A.T."/>
            <person name="Otillar R."/>
            <person name="Spatafora J.W."/>
            <person name="Yadav J.S."/>
            <person name="Aerts A."/>
            <person name="Benoit I."/>
            <person name="Boyd A."/>
            <person name="Carlson A."/>
            <person name="Copeland A."/>
            <person name="Coutinho P.M."/>
            <person name="de Vries R.P."/>
            <person name="Ferreira P."/>
            <person name="Findley K."/>
            <person name="Foster B."/>
            <person name="Gaskell J."/>
            <person name="Glotzer D."/>
            <person name="Gorecki P."/>
            <person name="Heitman J."/>
            <person name="Hesse C."/>
            <person name="Hori C."/>
            <person name="Igarashi K."/>
            <person name="Jurgens J.A."/>
            <person name="Kallen N."/>
            <person name="Kersten P."/>
            <person name="Kohler A."/>
            <person name="Kuees U."/>
            <person name="Kumar T.K.A."/>
            <person name="Kuo A."/>
            <person name="LaButti K."/>
            <person name="Larrondo L.F."/>
            <person name="Lindquist E."/>
            <person name="Ling A."/>
            <person name="Lombard V."/>
            <person name="Lucas S."/>
            <person name="Lundell T."/>
            <person name="Martin R."/>
            <person name="McLaughlin D.J."/>
            <person name="Morgenstern I."/>
            <person name="Morin E."/>
            <person name="Murat C."/>
            <person name="Nagy L.G."/>
            <person name="Nolan M."/>
            <person name="Ohm R.A."/>
            <person name="Patyshakuliyeva A."/>
            <person name="Rokas A."/>
            <person name="Ruiz-Duenas F.J."/>
            <person name="Sabat G."/>
            <person name="Salamov A."/>
            <person name="Samejima M."/>
            <person name="Schmutz J."/>
            <person name="Slot J.C."/>
            <person name="St John F."/>
            <person name="Stenlid J."/>
            <person name="Sun H."/>
            <person name="Sun S."/>
            <person name="Syed K."/>
            <person name="Tsang A."/>
            <person name="Wiebenga A."/>
            <person name="Young D."/>
            <person name="Pisabarro A."/>
            <person name="Eastwood D.C."/>
            <person name="Martin F."/>
            <person name="Cullen D."/>
            <person name="Grigoriev I.V."/>
            <person name="Hibbett D.S."/>
        </authorList>
    </citation>
    <scope>NUCLEOTIDE SEQUENCE</scope>
    <source>
        <strain evidence="15">FP-58527</strain>
    </source>
</reference>
<keyword evidence="8" id="KW-0647">Proteasome</keyword>
<protein>
    <submittedName>
        <fullName evidence="14">Uncharacterized protein</fullName>
    </submittedName>
</protein>
<comment type="function">
    <text evidence="10">Plays an important role in control of proteasome function. Inhibits the hydrolysis of protein and peptide substrates by the 20S proteasome. Also inhibits the activation of the proteasome by the proteasome regulatory proteins PA700 and PA28.</text>
</comment>
<evidence type="ECO:0000313" key="15">
    <source>
        <dbReference type="Proteomes" id="UP000015241"/>
    </source>
</evidence>
<evidence type="ECO:0000259" key="12">
    <source>
        <dbReference type="Pfam" id="PF08577"/>
    </source>
</evidence>
<dbReference type="Proteomes" id="UP000015241">
    <property type="component" value="Unassembled WGS sequence"/>
</dbReference>
<sequence>MSANILDPSALIQAIPTRLPLTKKRLESPQDGIAVLTHTALAALGFRLIAVDETAPGRTFDSNVLPDEWNQHGPSHYTFRYKHEQSSLEFIVKVVKLGSRTMINSIALESDKAATLDISTNDFVSPSFFPCDLAAEGAPPLIHGFISSNRVADLISRFQLTTVQKLVPGLRKEGYTESEDVAPSASGSRPRPDAPPPARPQPYAPPYAPERSPLAVPPRNPLEIGRRDLDPLPRNPFQPPSLFPDNGGDGMFVGLNHPIFGQGMRGRGQWGGDGFLPPMGAPPGARFDPIGPGPLPMPGRGPFRGMPGSGNTHDPDNDEFMPPGAGDMFM</sequence>
<dbReference type="GO" id="GO:0070628">
    <property type="term" value="F:proteasome binding"/>
    <property type="evidence" value="ECO:0007669"/>
    <property type="project" value="InterPro"/>
</dbReference>
<dbReference type="GO" id="GO:0043161">
    <property type="term" value="P:proteasome-mediated ubiquitin-dependent protein catabolic process"/>
    <property type="evidence" value="ECO:0007669"/>
    <property type="project" value="InterPro"/>
</dbReference>
<keyword evidence="7" id="KW-0256">Endoplasmic reticulum</keyword>
<organism evidence="14 15">
    <name type="scientific">Fomitopsis schrenkii</name>
    <name type="common">Brown rot fungus</name>
    <dbReference type="NCBI Taxonomy" id="2126942"/>
    <lineage>
        <taxon>Eukaryota</taxon>
        <taxon>Fungi</taxon>
        <taxon>Dikarya</taxon>
        <taxon>Basidiomycota</taxon>
        <taxon>Agaricomycotina</taxon>
        <taxon>Agaricomycetes</taxon>
        <taxon>Polyporales</taxon>
        <taxon>Fomitopsis</taxon>
    </lineage>
</organism>
<dbReference type="PANTHER" id="PTHR13266:SF1">
    <property type="entry name" value="PROTEASOME INHIBITOR PI31 SUBUNIT"/>
    <property type="match status" value="1"/>
</dbReference>
<proteinExistence type="inferred from homology"/>
<dbReference type="Gene3D" id="3.40.1000.30">
    <property type="match status" value="1"/>
</dbReference>
<evidence type="ECO:0000256" key="7">
    <source>
        <dbReference type="ARBA" id="ARBA00022824"/>
    </source>
</evidence>
<dbReference type="InterPro" id="IPR013886">
    <property type="entry name" value="PI31_Prot_C"/>
</dbReference>
<keyword evidence="9" id="KW-0007">Acetylation</keyword>
<comment type="similarity">
    <text evidence="3">Belongs to the proteasome inhibitor PI31 family.</text>
</comment>
<evidence type="ECO:0000256" key="5">
    <source>
        <dbReference type="ARBA" id="ARBA00022490"/>
    </source>
</evidence>
<keyword evidence="6" id="KW-0597">Phosphoprotein</keyword>
<accession>S8EE08</accession>
<evidence type="ECO:0000256" key="4">
    <source>
        <dbReference type="ARBA" id="ARBA00022481"/>
    </source>
</evidence>
<dbReference type="AlphaFoldDB" id="S8EE08"/>
<evidence type="ECO:0000256" key="9">
    <source>
        <dbReference type="ARBA" id="ARBA00022990"/>
    </source>
</evidence>
<evidence type="ECO:0000256" key="11">
    <source>
        <dbReference type="SAM" id="MobiDB-lite"/>
    </source>
</evidence>
<keyword evidence="15" id="KW-1185">Reference proteome</keyword>
<gene>
    <name evidence="14" type="ORF">FOMPIDRAFT_1159803</name>
</gene>
<dbReference type="InterPro" id="IPR045128">
    <property type="entry name" value="PI31-like"/>
</dbReference>
<dbReference type="Pfam" id="PF11566">
    <property type="entry name" value="PI31_Prot_N"/>
    <property type="match status" value="1"/>
</dbReference>
<dbReference type="GO" id="GO:0004866">
    <property type="term" value="F:endopeptidase inhibitor activity"/>
    <property type="evidence" value="ECO:0007669"/>
    <property type="project" value="InterPro"/>
</dbReference>
<dbReference type="HOGENOM" id="CLU_044125_0_0_1"/>
<evidence type="ECO:0000259" key="13">
    <source>
        <dbReference type="Pfam" id="PF11566"/>
    </source>
</evidence>
<dbReference type="InParanoid" id="S8EE08"/>
<dbReference type="OrthoDB" id="68090at2759"/>
<feature type="region of interest" description="Disordered" evidence="11">
    <location>
        <begin position="307"/>
        <end position="330"/>
    </location>
</feature>
<dbReference type="STRING" id="743788.S8EE08"/>
<evidence type="ECO:0000313" key="14">
    <source>
        <dbReference type="EMBL" id="EPT02763.1"/>
    </source>
</evidence>
<evidence type="ECO:0000256" key="3">
    <source>
        <dbReference type="ARBA" id="ARBA00006405"/>
    </source>
</evidence>
<feature type="region of interest" description="Disordered" evidence="11">
    <location>
        <begin position="174"/>
        <end position="233"/>
    </location>
</feature>
<name>S8EE08_FOMSC</name>
<evidence type="ECO:0000256" key="6">
    <source>
        <dbReference type="ARBA" id="ARBA00022553"/>
    </source>
</evidence>
<evidence type="ECO:0000256" key="2">
    <source>
        <dbReference type="ARBA" id="ARBA00004496"/>
    </source>
</evidence>
<dbReference type="Pfam" id="PF08577">
    <property type="entry name" value="PI31_Prot_C"/>
    <property type="match status" value="1"/>
</dbReference>
<dbReference type="EMBL" id="KE504133">
    <property type="protein sequence ID" value="EPT02763.1"/>
    <property type="molecule type" value="Genomic_DNA"/>
</dbReference>
<dbReference type="GO" id="GO:0000502">
    <property type="term" value="C:proteasome complex"/>
    <property type="evidence" value="ECO:0007669"/>
    <property type="project" value="UniProtKB-KW"/>
</dbReference>
<feature type="compositionally biased region" description="Pro residues" evidence="11">
    <location>
        <begin position="193"/>
        <end position="208"/>
    </location>
</feature>
<feature type="domain" description="PI31 proteasome regulator C-terminal" evidence="12">
    <location>
        <begin position="224"/>
        <end position="292"/>
    </location>
</feature>